<dbReference type="InterPro" id="IPR049492">
    <property type="entry name" value="BD-FAE-like_dom"/>
</dbReference>
<dbReference type="EMBL" id="RXLP01000023">
    <property type="protein sequence ID" value="TCD54014.1"/>
    <property type="molecule type" value="Genomic_DNA"/>
</dbReference>
<evidence type="ECO:0000313" key="3">
    <source>
        <dbReference type="EMBL" id="TCD54014.1"/>
    </source>
</evidence>
<dbReference type="PANTHER" id="PTHR48081">
    <property type="entry name" value="AB HYDROLASE SUPERFAMILY PROTEIN C4A8.06C"/>
    <property type="match status" value="1"/>
</dbReference>
<sequence length="294" mass="32651">MFSADTTLSQIYSTPEFSGFAHRLLPIDLHMSSSSTLKQLSQNLPWYSTYTRTERTVSIFNELRTRASQGQEIFFDIYTAQEQKQDPSKRNTGLVFFKGKKNHKTAIVSAGGAFQYVGAIQDSFPHCQYLAEQGFNAFALIYRPGARTGSRDLARAIVFLHEHANELEIDMTGYSLWGGSAGARLSAWLGSLGTQAFDEPRTAQPSTVVMEYTGLSEVYGTEPPTISIVGTSDWIADYRVMQERTRKLSTYSIPADCLVYNGLGHGFGLGEDTAAQGWIDLAINFWMDNLDTAI</sequence>
<dbReference type="AlphaFoldDB" id="A0A4R0QP88"/>
<reference evidence="3 4" key="1">
    <citation type="submission" date="2018-12" db="EMBL/GenBank/DDBJ databases">
        <title>Alloscrdovia theropitheci sp. nov: a novel taxon from the feces of the bleeding-herat monkey (Theropithecus geleda).</title>
        <authorList>
            <person name="Modesto M."/>
        </authorList>
    </citation>
    <scope>NUCLEOTIDE SEQUENCE [LARGE SCALE GENOMIC DNA]</scope>
    <source>
        <strain evidence="3 4">GLDI4/2</strain>
    </source>
</reference>
<dbReference type="GO" id="GO:0016787">
    <property type="term" value="F:hydrolase activity"/>
    <property type="evidence" value="ECO:0007669"/>
    <property type="project" value="UniProtKB-KW"/>
</dbReference>
<dbReference type="Proteomes" id="UP000291289">
    <property type="component" value="Unassembled WGS sequence"/>
</dbReference>
<keyword evidence="4" id="KW-1185">Reference proteome</keyword>
<dbReference type="InterPro" id="IPR029058">
    <property type="entry name" value="AB_hydrolase_fold"/>
</dbReference>
<feature type="domain" description="BD-FAE-like" evidence="2">
    <location>
        <begin position="100"/>
        <end position="201"/>
    </location>
</feature>
<evidence type="ECO:0000256" key="1">
    <source>
        <dbReference type="ARBA" id="ARBA00022801"/>
    </source>
</evidence>
<dbReference type="OrthoDB" id="9798122at2"/>
<gene>
    <name evidence="3" type="ORF">EJ419_05770</name>
</gene>
<protein>
    <submittedName>
        <fullName evidence="3">Alpha/beta hydrolase</fullName>
    </submittedName>
</protein>
<name>A0A4R0QP88_9BIFI</name>
<dbReference type="PANTHER" id="PTHR48081:SF6">
    <property type="entry name" value="PEPTIDASE S9 PROLYL OLIGOPEPTIDASE CATALYTIC DOMAIN-CONTAINING PROTEIN"/>
    <property type="match status" value="1"/>
</dbReference>
<organism evidence="3 4">
    <name type="scientific">Alloscardovia theropitheci</name>
    <dbReference type="NCBI Taxonomy" id="2496842"/>
    <lineage>
        <taxon>Bacteria</taxon>
        <taxon>Bacillati</taxon>
        <taxon>Actinomycetota</taxon>
        <taxon>Actinomycetes</taxon>
        <taxon>Bifidobacteriales</taxon>
        <taxon>Bifidobacteriaceae</taxon>
        <taxon>Alloscardovia</taxon>
    </lineage>
</organism>
<proteinExistence type="predicted"/>
<dbReference type="InterPro" id="IPR050300">
    <property type="entry name" value="GDXG_lipolytic_enzyme"/>
</dbReference>
<comment type="caution">
    <text evidence="3">The sequence shown here is derived from an EMBL/GenBank/DDBJ whole genome shotgun (WGS) entry which is preliminary data.</text>
</comment>
<dbReference type="SUPFAM" id="SSF53474">
    <property type="entry name" value="alpha/beta-Hydrolases"/>
    <property type="match status" value="1"/>
</dbReference>
<dbReference type="Gene3D" id="3.40.50.1820">
    <property type="entry name" value="alpha/beta hydrolase"/>
    <property type="match status" value="1"/>
</dbReference>
<evidence type="ECO:0000313" key="4">
    <source>
        <dbReference type="Proteomes" id="UP000291289"/>
    </source>
</evidence>
<evidence type="ECO:0000259" key="2">
    <source>
        <dbReference type="Pfam" id="PF20434"/>
    </source>
</evidence>
<accession>A0A4R0QP88</accession>
<dbReference type="Pfam" id="PF20434">
    <property type="entry name" value="BD-FAE"/>
    <property type="match status" value="1"/>
</dbReference>
<keyword evidence="1 3" id="KW-0378">Hydrolase</keyword>